<dbReference type="InterPro" id="IPR010359">
    <property type="entry name" value="IrrE_HExxH"/>
</dbReference>
<protein>
    <recommendedName>
        <fullName evidence="1">IrrE N-terminal-like domain-containing protein</fullName>
    </recommendedName>
</protein>
<dbReference type="Proteomes" id="UP000198956">
    <property type="component" value="Unassembled WGS sequence"/>
</dbReference>
<dbReference type="EMBL" id="FNDE01000044">
    <property type="protein sequence ID" value="SDH69614.1"/>
    <property type="molecule type" value="Genomic_DNA"/>
</dbReference>
<evidence type="ECO:0000313" key="3">
    <source>
        <dbReference type="Proteomes" id="UP000198956"/>
    </source>
</evidence>
<dbReference type="PANTHER" id="PTHR43236:SF1">
    <property type="entry name" value="BLL7220 PROTEIN"/>
    <property type="match status" value="1"/>
</dbReference>
<gene>
    <name evidence="2" type="ORF">SAMN04489735_104429</name>
</gene>
<name>A0A1G8EI80_ANETH</name>
<feature type="domain" description="IrrE N-terminal-like" evidence="1">
    <location>
        <begin position="23"/>
        <end position="115"/>
    </location>
</feature>
<dbReference type="InterPro" id="IPR052345">
    <property type="entry name" value="Rad_response_metalloprotease"/>
</dbReference>
<reference evidence="2 3" key="1">
    <citation type="submission" date="2016-10" db="EMBL/GenBank/DDBJ databases">
        <authorList>
            <person name="de Groot N.N."/>
        </authorList>
    </citation>
    <scope>NUCLEOTIDE SEQUENCE [LARGE SCALE GENOMIC DNA]</scope>
    <source>
        <strain evidence="2 3">L 420-91</strain>
    </source>
</reference>
<dbReference type="RefSeq" id="WP_091261223.1">
    <property type="nucleotide sequence ID" value="NZ_FNDE01000044.1"/>
</dbReference>
<sequence length="137" mass="16284">MDIEQQVKKLVKKYNTICPFELADYVKVHVRYCDLPANVFGLYKRVNKQSFIVLNQNHNYIIQRFTCAHELGHRFLHRALGYFFIEEHTLFQPGRYEREANHFAVMLLTHNAEMIEGETIEQFYARHGIPKEIIGKI</sequence>
<dbReference type="AlphaFoldDB" id="A0A1G8EI80"/>
<dbReference type="Gene3D" id="1.10.10.2910">
    <property type="match status" value="1"/>
</dbReference>
<dbReference type="OrthoDB" id="9816277at2"/>
<accession>A0A1G8EI80</accession>
<evidence type="ECO:0000259" key="1">
    <source>
        <dbReference type="Pfam" id="PF06114"/>
    </source>
</evidence>
<dbReference type="Pfam" id="PF06114">
    <property type="entry name" value="Peptidase_M78"/>
    <property type="match status" value="1"/>
</dbReference>
<evidence type="ECO:0000313" key="2">
    <source>
        <dbReference type="EMBL" id="SDH69614.1"/>
    </source>
</evidence>
<proteinExistence type="predicted"/>
<dbReference type="PANTHER" id="PTHR43236">
    <property type="entry name" value="ANTITOXIN HIGA1"/>
    <property type="match status" value="1"/>
</dbReference>
<organism evidence="2 3">
    <name type="scientific">Aneurinibacillus thermoaerophilus</name>
    <dbReference type="NCBI Taxonomy" id="143495"/>
    <lineage>
        <taxon>Bacteria</taxon>
        <taxon>Bacillati</taxon>
        <taxon>Bacillota</taxon>
        <taxon>Bacilli</taxon>
        <taxon>Bacillales</taxon>
        <taxon>Paenibacillaceae</taxon>
        <taxon>Aneurinibacillus group</taxon>
        <taxon>Aneurinibacillus</taxon>
    </lineage>
</organism>